<evidence type="ECO:0000256" key="1">
    <source>
        <dbReference type="ARBA" id="ARBA00001947"/>
    </source>
</evidence>
<keyword evidence="8 12" id="KW-0378">Hydrolase</keyword>
<dbReference type="SUPFAM" id="SSF54211">
    <property type="entry name" value="Ribosomal protein S5 domain 2-like"/>
    <property type="match status" value="2"/>
</dbReference>
<evidence type="ECO:0000256" key="12">
    <source>
        <dbReference type="HAMAP-Rule" id="MF_00388"/>
    </source>
</evidence>
<feature type="binding site" evidence="12">
    <location>
        <position position="237"/>
    </location>
    <ligand>
        <name>Zn(2+)</name>
        <dbReference type="ChEBI" id="CHEBI:29105"/>
    </ligand>
</feature>
<comment type="catalytic activity">
    <reaction evidence="11 12">
        <text>a UDP-3-O-[(3R)-3-hydroxyacyl]-N-acetyl-alpha-D-glucosamine + H2O = a UDP-3-O-[(3R)-3-hydroxyacyl]-alpha-D-glucosamine + acetate</text>
        <dbReference type="Rhea" id="RHEA:67816"/>
        <dbReference type="ChEBI" id="CHEBI:15377"/>
        <dbReference type="ChEBI" id="CHEBI:30089"/>
        <dbReference type="ChEBI" id="CHEBI:137740"/>
        <dbReference type="ChEBI" id="CHEBI:173225"/>
        <dbReference type="EC" id="3.5.1.108"/>
    </reaction>
</comment>
<dbReference type="PANTHER" id="PTHR33694:SF1">
    <property type="entry name" value="UDP-3-O-ACYL-N-ACETYLGLUCOSAMINE DEACETYLASE 1, MITOCHONDRIAL-RELATED"/>
    <property type="match status" value="1"/>
</dbReference>
<evidence type="ECO:0000256" key="8">
    <source>
        <dbReference type="ARBA" id="ARBA00022801"/>
    </source>
</evidence>
<dbReference type="InterPro" id="IPR020568">
    <property type="entry name" value="Ribosomal_Su5_D2-typ_SF"/>
</dbReference>
<evidence type="ECO:0000256" key="7">
    <source>
        <dbReference type="ARBA" id="ARBA00022723"/>
    </source>
</evidence>
<dbReference type="Gene3D" id="3.30.1700.10">
    <property type="entry name" value="lpxc deacetylase, domain 2"/>
    <property type="match status" value="1"/>
</dbReference>
<dbReference type="InterPro" id="IPR004463">
    <property type="entry name" value="UDP-acyl_GlcNac_deAcase"/>
</dbReference>
<keyword evidence="7 12" id="KW-0479">Metal-binding</keyword>
<evidence type="ECO:0000256" key="5">
    <source>
        <dbReference type="ARBA" id="ARBA00022516"/>
    </source>
</evidence>
<dbReference type="EC" id="3.5.1.108" evidence="4 12"/>
<dbReference type="Pfam" id="PF03331">
    <property type="entry name" value="LpxC"/>
    <property type="match status" value="1"/>
</dbReference>
<dbReference type="NCBIfam" id="TIGR00325">
    <property type="entry name" value="lpxC"/>
    <property type="match status" value="1"/>
</dbReference>
<dbReference type="GO" id="GO:0016020">
    <property type="term" value="C:membrane"/>
    <property type="evidence" value="ECO:0007669"/>
    <property type="project" value="GOC"/>
</dbReference>
<keyword evidence="9 12" id="KW-0862">Zinc</keyword>
<name>A0A1N6ND93_9GAMM</name>
<feature type="binding site" evidence="12">
    <location>
        <position position="78"/>
    </location>
    <ligand>
        <name>Zn(2+)</name>
        <dbReference type="ChEBI" id="CHEBI:29105"/>
    </ligand>
</feature>
<comment type="cofactor">
    <cofactor evidence="1 12">
        <name>Zn(2+)</name>
        <dbReference type="ChEBI" id="CHEBI:29105"/>
    </cofactor>
</comment>
<comment type="pathway">
    <text evidence="3 12">Glycolipid biosynthesis; lipid IV(A) biosynthesis; lipid IV(A) from (3R)-3-hydroxytetradecanoyl-[acyl-carrier-protein] and UDP-N-acetyl-alpha-D-glucosamine: step 2/6.</text>
</comment>
<dbReference type="STRING" id="1604334.SAMN05421546_0217"/>
<reference evidence="14" key="1">
    <citation type="submission" date="2017-01" db="EMBL/GenBank/DDBJ databases">
        <authorList>
            <person name="Varghese N."/>
            <person name="Submissions S."/>
        </authorList>
    </citation>
    <scope>NUCLEOTIDE SEQUENCE [LARGE SCALE GENOMIC DNA]</scope>
    <source>
        <strain evidence="14">UM1</strain>
    </source>
</reference>
<comment type="similarity">
    <text evidence="12">Belongs to the LpxC family.</text>
</comment>
<sequence length="307" mass="33436">MTRQRTLKNVIRATGVGLHSGEKVFLTLRPAPVDTGIVFRRVDLDPVVEIPAQGDLVTETTLCTGLSCGPAKVQTVEHLLSAMAGLGIDNAYVELSAAEVPIMDGSAGPFVFLLQSAGIAEQDAPKRFIRILGEVEVREGDKWARFTPHDGFRLDFTVEFNHPAIPAAQSSASVDFSTARYIKEVSRARTFGFMRDLEYMRERNLGLGGSMDNAIVLDEFRVLNEDGLRYADEFVRHKILDAVGDLYLAGHPIIGAYEGFKSGHALNNKLVRALLAETSAWELVSFDDAAPGDIPSMYMPAGNPALA</sequence>
<evidence type="ECO:0000256" key="9">
    <source>
        <dbReference type="ARBA" id="ARBA00022833"/>
    </source>
</evidence>
<proteinExistence type="inferred from homology"/>
<evidence type="ECO:0000256" key="3">
    <source>
        <dbReference type="ARBA" id="ARBA00005002"/>
    </source>
</evidence>
<keyword evidence="14" id="KW-1185">Reference proteome</keyword>
<dbReference type="RefSeq" id="WP_076584629.1">
    <property type="nucleotide sequence ID" value="NZ_FTLW01000001.1"/>
</dbReference>
<evidence type="ECO:0000313" key="14">
    <source>
        <dbReference type="Proteomes" id="UP000241788"/>
    </source>
</evidence>
<keyword evidence="5 12" id="KW-0444">Lipid biosynthesis</keyword>
<dbReference type="Proteomes" id="UP000241788">
    <property type="component" value="Unassembled WGS sequence"/>
</dbReference>
<dbReference type="Gene3D" id="3.30.230.20">
    <property type="entry name" value="lpxc deacetylase, domain 1"/>
    <property type="match status" value="1"/>
</dbReference>
<dbReference type="EMBL" id="FTLW01000001">
    <property type="protein sequence ID" value="SIP90054.1"/>
    <property type="molecule type" value="Genomic_DNA"/>
</dbReference>
<evidence type="ECO:0000256" key="11">
    <source>
        <dbReference type="ARBA" id="ARBA00024535"/>
    </source>
</evidence>
<dbReference type="GO" id="GO:0009245">
    <property type="term" value="P:lipid A biosynthetic process"/>
    <property type="evidence" value="ECO:0007669"/>
    <property type="project" value="UniProtKB-UniRule"/>
</dbReference>
<comment type="function">
    <text evidence="2 12">Catalyzes the hydrolysis of UDP-3-O-myristoyl-N-acetylglucosamine to form UDP-3-O-myristoylglucosamine and acetate, the committed step in lipid A biosynthesis.</text>
</comment>
<dbReference type="GO" id="GO:0046872">
    <property type="term" value="F:metal ion binding"/>
    <property type="evidence" value="ECO:0007669"/>
    <property type="project" value="UniProtKB-KW"/>
</dbReference>
<feature type="active site" description="Proton donor" evidence="12">
    <location>
        <position position="264"/>
    </location>
</feature>
<evidence type="ECO:0000256" key="2">
    <source>
        <dbReference type="ARBA" id="ARBA00002923"/>
    </source>
</evidence>
<evidence type="ECO:0000256" key="10">
    <source>
        <dbReference type="ARBA" id="ARBA00023098"/>
    </source>
</evidence>
<organism evidence="13 14">
    <name type="scientific">Solilutibacter tolerans</name>
    <dbReference type="NCBI Taxonomy" id="1604334"/>
    <lineage>
        <taxon>Bacteria</taxon>
        <taxon>Pseudomonadati</taxon>
        <taxon>Pseudomonadota</taxon>
        <taxon>Gammaproteobacteria</taxon>
        <taxon>Lysobacterales</taxon>
        <taxon>Lysobacteraceae</taxon>
        <taxon>Solilutibacter</taxon>
    </lineage>
</organism>
<evidence type="ECO:0000256" key="4">
    <source>
        <dbReference type="ARBA" id="ARBA00012745"/>
    </source>
</evidence>
<evidence type="ECO:0000313" key="13">
    <source>
        <dbReference type="EMBL" id="SIP90054.1"/>
    </source>
</evidence>
<gene>
    <name evidence="12" type="primary">lpxC</name>
    <name evidence="13" type="ORF">SAMN05421546_0217</name>
</gene>
<dbReference type="InterPro" id="IPR015870">
    <property type="entry name" value="UDP-acyl_N-AcGlcN_deAcase_N"/>
</dbReference>
<dbReference type="UniPathway" id="UPA00359">
    <property type="reaction ID" value="UER00478"/>
</dbReference>
<feature type="binding site" evidence="12">
    <location>
        <position position="241"/>
    </location>
    <ligand>
        <name>Zn(2+)</name>
        <dbReference type="ChEBI" id="CHEBI:29105"/>
    </ligand>
</feature>
<dbReference type="PANTHER" id="PTHR33694">
    <property type="entry name" value="UDP-3-O-ACYL-N-ACETYLGLUCOSAMINE DEACETYLASE 1, MITOCHONDRIAL-RELATED"/>
    <property type="match status" value="1"/>
</dbReference>
<evidence type="ECO:0000256" key="6">
    <source>
        <dbReference type="ARBA" id="ARBA00022556"/>
    </source>
</evidence>
<keyword evidence="6 12" id="KW-0441">Lipid A biosynthesis</keyword>
<dbReference type="GO" id="GO:0103117">
    <property type="term" value="F:UDP-3-O-acyl-N-acetylglucosamine deacetylase activity"/>
    <property type="evidence" value="ECO:0007669"/>
    <property type="project" value="UniProtKB-UniRule"/>
</dbReference>
<protein>
    <recommendedName>
        <fullName evidence="4 12">UDP-3-O-acyl-N-acetylglucosamine deacetylase</fullName>
        <shortName evidence="12">UDP-3-O-acyl-GlcNAc deacetylase</shortName>
        <ecNumber evidence="4 12">3.5.1.108</ecNumber>
    </recommendedName>
    <alternativeName>
        <fullName evidence="12">UDP-3-O-[R-3-hydroxymyristoyl]-N-acetylglucosamine deacetylase</fullName>
    </alternativeName>
</protein>
<dbReference type="InterPro" id="IPR011334">
    <property type="entry name" value="UDP-acyl_GlcNac_deAcase_C"/>
</dbReference>
<dbReference type="HAMAP" id="MF_00388">
    <property type="entry name" value="LpxC"/>
    <property type="match status" value="1"/>
</dbReference>
<keyword evidence="10 12" id="KW-0443">Lipid metabolism</keyword>
<dbReference type="AlphaFoldDB" id="A0A1N6ND93"/>
<accession>A0A1N6ND93</accession>
<dbReference type="OrthoDB" id="9802746at2"/>